<feature type="region of interest" description="Disordered" evidence="1">
    <location>
        <begin position="1"/>
        <end position="32"/>
    </location>
</feature>
<proteinExistence type="predicted"/>
<dbReference type="OrthoDB" id="3793567at2759"/>
<dbReference type="EMBL" id="JAADJZ010000027">
    <property type="protein sequence ID" value="KAF2866464.1"/>
    <property type="molecule type" value="Genomic_DNA"/>
</dbReference>
<name>A0A7C8MD71_9PLEO</name>
<dbReference type="AlphaFoldDB" id="A0A7C8MD71"/>
<evidence type="ECO:0000313" key="2">
    <source>
        <dbReference type="EMBL" id="KAF2866464.1"/>
    </source>
</evidence>
<evidence type="ECO:0000313" key="3">
    <source>
        <dbReference type="Proteomes" id="UP000481861"/>
    </source>
</evidence>
<reference evidence="2 3" key="1">
    <citation type="submission" date="2020-01" db="EMBL/GenBank/DDBJ databases">
        <authorList>
            <consortium name="DOE Joint Genome Institute"/>
            <person name="Haridas S."/>
            <person name="Albert R."/>
            <person name="Binder M."/>
            <person name="Bloem J."/>
            <person name="Labutti K."/>
            <person name="Salamov A."/>
            <person name="Andreopoulos B."/>
            <person name="Baker S.E."/>
            <person name="Barry K."/>
            <person name="Bills G."/>
            <person name="Bluhm B.H."/>
            <person name="Cannon C."/>
            <person name="Castanera R."/>
            <person name="Culley D.E."/>
            <person name="Daum C."/>
            <person name="Ezra D."/>
            <person name="Gonzalez J.B."/>
            <person name="Henrissat B."/>
            <person name="Kuo A."/>
            <person name="Liang C."/>
            <person name="Lipzen A."/>
            <person name="Lutzoni F."/>
            <person name="Magnuson J."/>
            <person name="Mondo S."/>
            <person name="Nolan M."/>
            <person name="Ohm R."/>
            <person name="Pangilinan J."/>
            <person name="Park H.-J.H."/>
            <person name="Ramirez L."/>
            <person name="Alfaro M."/>
            <person name="Sun H."/>
            <person name="Tritt A."/>
            <person name="Yoshinaga Y."/>
            <person name="Zwiers L.-H.L."/>
            <person name="Turgeon B.G."/>
            <person name="Goodwin S.B."/>
            <person name="Spatafora J.W."/>
            <person name="Crous P.W."/>
            <person name="Grigoriev I.V."/>
        </authorList>
    </citation>
    <scope>NUCLEOTIDE SEQUENCE [LARGE SCALE GENOMIC DNA]</scope>
    <source>
        <strain evidence="2 3">CBS 611.86</strain>
    </source>
</reference>
<dbReference type="Proteomes" id="UP000481861">
    <property type="component" value="Unassembled WGS sequence"/>
</dbReference>
<protein>
    <submittedName>
        <fullName evidence="2">Uncharacterized protein</fullName>
    </submittedName>
</protein>
<organism evidence="2 3">
    <name type="scientific">Massariosphaeria phaeospora</name>
    <dbReference type="NCBI Taxonomy" id="100035"/>
    <lineage>
        <taxon>Eukaryota</taxon>
        <taxon>Fungi</taxon>
        <taxon>Dikarya</taxon>
        <taxon>Ascomycota</taxon>
        <taxon>Pezizomycotina</taxon>
        <taxon>Dothideomycetes</taxon>
        <taxon>Pleosporomycetidae</taxon>
        <taxon>Pleosporales</taxon>
        <taxon>Pleosporales incertae sedis</taxon>
        <taxon>Massariosphaeria</taxon>
    </lineage>
</organism>
<comment type="caution">
    <text evidence="2">The sequence shown here is derived from an EMBL/GenBank/DDBJ whole genome shotgun (WGS) entry which is preliminary data.</text>
</comment>
<sequence>MRIGEERGTGGLYESSGGGDFSHANANRGTTLRNARKLRNTNAKFSYANADTDRGDSCPPITNTTPTLTTNQIESIANVKHTKSSGNKIARIGCFRLLTAHKAGSNAEAIGIVWLCILARGLAGGRTKIYTSREITTGTEVEGQPLRHTITNTISRVAQTEIGGSILADEMGMGKCREATEFGKSYKP</sequence>
<keyword evidence="3" id="KW-1185">Reference proteome</keyword>
<gene>
    <name evidence="2" type="ORF">BDV95DRAFT_200012</name>
</gene>
<feature type="region of interest" description="Disordered" evidence="1">
    <location>
        <begin position="45"/>
        <end position="65"/>
    </location>
</feature>
<evidence type="ECO:0000256" key="1">
    <source>
        <dbReference type="SAM" id="MobiDB-lite"/>
    </source>
</evidence>
<accession>A0A7C8MD71</accession>